<keyword evidence="1" id="KW-0548">Nucleotidyltransferase</keyword>
<keyword evidence="1" id="KW-0808">Transferase</keyword>
<dbReference type="Proteomes" id="UP000187203">
    <property type="component" value="Unassembled WGS sequence"/>
</dbReference>
<proteinExistence type="predicted"/>
<name>A0A1R3KJX5_9ROSI</name>
<accession>A0A1R3KJX5</accession>
<dbReference type="AlphaFoldDB" id="A0A1R3KJX5"/>
<dbReference type="EMBL" id="AWUE01013285">
    <property type="protein sequence ID" value="OMP07354.1"/>
    <property type="molecule type" value="Genomic_DNA"/>
</dbReference>
<reference evidence="2" key="1">
    <citation type="submission" date="2013-09" db="EMBL/GenBank/DDBJ databases">
        <title>Corchorus olitorius genome sequencing.</title>
        <authorList>
            <person name="Alam M."/>
            <person name="Haque M.S."/>
            <person name="Islam M.S."/>
            <person name="Emdad E.M."/>
            <person name="Islam M.M."/>
            <person name="Ahmed B."/>
            <person name="Halim A."/>
            <person name="Hossen Q.M.M."/>
            <person name="Hossain M.Z."/>
            <person name="Ahmed R."/>
            <person name="Khan M.M."/>
            <person name="Islam R."/>
            <person name="Rashid M.M."/>
            <person name="Khan S.A."/>
            <person name="Rahman M.S."/>
            <person name="Alam M."/>
            <person name="Yahiya A.S."/>
            <person name="Khan M.S."/>
            <person name="Azam M.S."/>
            <person name="Haque T."/>
            <person name="Lashkar M.Z.H."/>
            <person name="Akhand A.I."/>
            <person name="Morshed G."/>
            <person name="Roy S."/>
            <person name="Uddin K.S."/>
            <person name="Rabeya T."/>
            <person name="Hossain A.S."/>
            <person name="Chowdhury A."/>
            <person name="Snigdha A.R."/>
            <person name="Mortoza M.S."/>
            <person name="Matin S.A."/>
            <person name="Hoque S.M.E."/>
            <person name="Islam M.K."/>
            <person name="Roy D.K."/>
            <person name="Haider R."/>
            <person name="Moosa M.M."/>
            <person name="Elias S.M."/>
            <person name="Hasan A.M."/>
            <person name="Jahan S."/>
            <person name="Shafiuddin M."/>
            <person name="Mahmood N."/>
            <person name="Shommy N.S."/>
        </authorList>
    </citation>
    <scope>NUCLEOTIDE SEQUENCE [LARGE SCALE GENOMIC DNA]</scope>
    <source>
        <strain evidence="2">cv. O-4</strain>
    </source>
</reference>
<sequence length="174" mass="20298">MWPWELHFTDSYLIGQSTYIICLGLSLKEEKDDDSKMLKMEIKEGNKYSYPHNLVLMVWPMMPMKKTNSSLITDILFGINELELSWSKYFVSTNWISEKCSLIQHYHAPQLSKLDASKISSVTITPSKVYLMQQTRMPNRTIRQFGEKLGKFLYVKFTDEDDNNLNSSMLSCKS</sequence>
<evidence type="ECO:0000313" key="2">
    <source>
        <dbReference type="Proteomes" id="UP000187203"/>
    </source>
</evidence>
<evidence type="ECO:0000313" key="1">
    <source>
        <dbReference type="EMBL" id="OMP07354.1"/>
    </source>
</evidence>
<organism evidence="1 2">
    <name type="scientific">Corchorus olitorius</name>
    <dbReference type="NCBI Taxonomy" id="93759"/>
    <lineage>
        <taxon>Eukaryota</taxon>
        <taxon>Viridiplantae</taxon>
        <taxon>Streptophyta</taxon>
        <taxon>Embryophyta</taxon>
        <taxon>Tracheophyta</taxon>
        <taxon>Spermatophyta</taxon>
        <taxon>Magnoliopsida</taxon>
        <taxon>eudicotyledons</taxon>
        <taxon>Gunneridae</taxon>
        <taxon>Pentapetalae</taxon>
        <taxon>rosids</taxon>
        <taxon>malvids</taxon>
        <taxon>Malvales</taxon>
        <taxon>Malvaceae</taxon>
        <taxon>Grewioideae</taxon>
        <taxon>Apeibeae</taxon>
        <taxon>Corchorus</taxon>
    </lineage>
</organism>
<comment type="caution">
    <text evidence="1">The sequence shown here is derived from an EMBL/GenBank/DDBJ whole genome shotgun (WGS) entry which is preliminary data.</text>
</comment>
<gene>
    <name evidence="1" type="ORF">COLO4_07414</name>
</gene>
<keyword evidence="2" id="KW-1185">Reference proteome</keyword>
<protein>
    <submittedName>
        <fullName evidence="1">RNA-dependent RNA polymerase 1</fullName>
    </submittedName>
</protein>
<dbReference type="GO" id="GO:0003968">
    <property type="term" value="F:RNA-directed RNA polymerase activity"/>
    <property type="evidence" value="ECO:0007669"/>
    <property type="project" value="UniProtKB-KW"/>
</dbReference>
<keyword evidence="1" id="KW-0696">RNA-directed RNA polymerase</keyword>